<reference evidence="3" key="1">
    <citation type="journal article" date="2023" name="Insect Mol. Biol.">
        <title>Genome sequencing provides insights into the evolution of gene families encoding plant cell wall-degrading enzymes in longhorned beetles.</title>
        <authorList>
            <person name="Shin N.R."/>
            <person name="Okamura Y."/>
            <person name="Kirsch R."/>
            <person name="Pauchet Y."/>
        </authorList>
    </citation>
    <scope>NUCLEOTIDE SEQUENCE</scope>
    <source>
        <strain evidence="3">RBIC_L_NR</strain>
    </source>
</reference>
<dbReference type="EMBL" id="JANEYF010003362">
    <property type="protein sequence ID" value="KAJ8937007.1"/>
    <property type="molecule type" value="Genomic_DNA"/>
</dbReference>
<evidence type="ECO:0000256" key="2">
    <source>
        <dbReference type="SAM" id="Phobius"/>
    </source>
</evidence>
<keyword evidence="4" id="KW-1185">Reference proteome</keyword>
<comment type="caution">
    <text evidence="3">The sequence shown here is derived from an EMBL/GenBank/DDBJ whole genome shotgun (WGS) entry which is preliminary data.</text>
</comment>
<proteinExistence type="predicted"/>
<dbReference type="AlphaFoldDB" id="A0AAV8XDA5"/>
<evidence type="ECO:0000313" key="4">
    <source>
        <dbReference type="Proteomes" id="UP001162156"/>
    </source>
</evidence>
<keyword evidence="2" id="KW-1133">Transmembrane helix</keyword>
<protein>
    <submittedName>
        <fullName evidence="3">Uncharacterized protein</fullName>
    </submittedName>
</protein>
<evidence type="ECO:0000313" key="3">
    <source>
        <dbReference type="EMBL" id="KAJ8937007.1"/>
    </source>
</evidence>
<keyword evidence="2" id="KW-0472">Membrane</keyword>
<evidence type="ECO:0000256" key="1">
    <source>
        <dbReference type="SAM" id="MobiDB-lite"/>
    </source>
</evidence>
<accession>A0AAV8XDA5</accession>
<feature type="transmembrane region" description="Helical" evidence="2">
    <location>
        <begin position="58"/>
        <end position="81"/>
    </location>
</feature>
<keyword evidence="2" id="KW-0812">Transmembrane</keyword>
<feature type="compositionally biased region" description="Basic and acidic residues" evidence="1">
    <location>
        <begin position="1"/>
        <end position="14"/>
    </location>
</feature>
<name>A0AAV8XDA5_9CUCU</name>
<organism evidence="3 4">
    <name type="scientific">Rhamnusium bicolor</name>
    <dbReference type="NCBI Taxonomy" id="1586634"/>
    <lineage>
        <taxon>Eukaryota</taxon>
        <taxon>Metazoa</taxon>
        <taxon>Ecdysozoa</taxon>
        <taxon>Arthropoda</taxon>
        <taxon>Hexapoda</taxon>
        <taxon>Insecta</taxon>
        <taxon>Pterygota</taxon>
        <taxon>Neoptera</taxon>
        <taxon>Endopterygota</taxon>
        <taxon>Coleoptera</taxon>
        <taxon>Polyphaga</taxon>
        <taxon>Cucujiformia</taxon>
        <taxon>Chrysomeloidea</taxon>
        <taxon>Cerambycidae</taxon>
        <taxon>Lepturinae</taxon>
        <taxon>Rhagiini</taxon>
        <taxon>Rhamnusium</taxon>
    </lineage>
</organism>
<sequence>MKSNTREESTEKTRLQQPVKLQPSWEENNLPEDELNFKNLTMDEASLQLNTPPDRYNLVYMTFLIHGIGVLMPWNMFITAIDVSNKTVFRLFTSCYNNIQK</sequence>
<gene>
    <name evidence="3" type="ORF">NQ314_012089</name>
</gene>
<feature type="region of interest" description="Disordered" evidence="1">
    <location>
        <begin position="1"/>
        <end position="25"/>
    </location>
</feature>
<dbReference type="Proteomes" id="UP001162156">
    <property type="component" value="Unassembled WGS sequence"/>
</dbReference>